<feature type="non-terminal residue" evidence="1">
    <location>
        <position position="1"/>
    </location>
</feature>
<evidence type="ECO:0008006" key="2">
    <source>
        <dbReference type="Google" id="ProtNLM"/>
    </source>
</evidence>
<protein>
    <recommendedName>
        <fullName evidence="2">HEAT repeat domain-containing protein</fullName>
    </recommendedName>
</protein>
<reference evidence="1" key="1">
    <citation type="journal article" date="2014" name="Front. Microbiol.">
        <title>High frequency of phylogenetically diverse reductive dehalogenase-homologous genes in deep subseafloor sedimentary metagenomes.</title>
        <authorList>
            <person name="Kawai M."/>
            <person name="Futagami T."/>
            <person name="Toyoda A."/>
            <person name="Takaki Y."/>
            <person name="Nishi S."/>
            <person name="Hori S."/>
            <person name="Arai W."/>
            <person name="Tsubouchi T."/>
            <person name="Morono Y."/>
            <person name="Uchiyama I."/>
            <person name="Ito T."/>
            <person name="Fujiyama A."/>
            <person name="Inagaki F."/>
            <person name="Takami H."/>
        </authorList>
    </citation>
    <scope>NUCLEOTIDE SEQUENCE</scope>
    <source>
        <strain evidence="1">Expedition CK06-06</strain>
    </source>
</reference>
<name>X1IHT0_9ZZZZ</name>
<gene>
    <name evidence="1" type="ORF">S03H2_34614</name>
</gene>
<comment type="caution">
    <text evidence="1">The sequence shown here is derived from an EMBL/GenBank/DDBJ whole genome shotgun (WGS) entry which is preliminary data.</text>
</comment>
<sequence length="177" mass="19447">SEDSKGIKEAQDELIAAGGGRNVVAGLIAIIDEKENRVRKPASVYAAMTVLGEMRAIEAVDVLVGHIGFPHVYEGEPMPIFGGMGMMHDGLKGIERAYPAVRPLIQIGEPCIGEVLRKLSRSDQRGERMACLGVLLGLRDQPLVVEMLKEAIENESDSIKRDRLQRGLNRLVRDIDY</sequence>
<proteinExistence type="predicted"/>
<dbReference type="EMBL" id="BARU01021134">
    <property type="protein sequence ID" value="GAH57113.1"/>
    <property type="molecule type" value="Genomic_DNA"/>
</dbReference>
<organism evidence="1">
    <name type="scientific">marine sediment metagenome</name>
    <dbReference type="NCBI Taxonomy" id="412755"/>
    <lineage>
        <taxon>unclassified sequences</taxon>
        <taxon>metagenomes</taxon>
        <taxon>ecological metagenomes</taxon>
    </lineage>
</organism>
<accession>X1IHT0</accession>
<evidence type="ECO:0000313" key="1">
    <source>
        <dbReference type="EMBL" id="GAH57113.1"/>
    </source>
</evidence>
<dbReference type="AlphaFoldDB" id="X1IHT0"/>